<protein>
    <recommendedName>
        <fullName evidence="2">phosphoribosylanthranilate isomerase</fullName>
        <ecNumber evidence="2">5.3.1.24</ecNumber>
    </recommendedName>
</protein>
<evidence type="ECO:0000256" key="1">
    <source>
        <dbReference type="ARBA" id="ARBA00004664"/>
    </source>
</evidence>
<comment type="pathway">
    <text evidence="1">Amino-acid biosynthesis; L-tryptophan biosynthesis; L-tryptophan from chorismate: step 3/5.</text>
</comment>
<evidence type="ECO:0000259" key="7">
    <source>
        <dbReference type="Pfam" id="PF00697"/>
    </source>
</evidence>
<dbReference type="InterPro" id="IPR013785">
    <property type="entry name" value="Aldolase_TIM"/>
</dbReference>
<dbReference type="EMBL" id="UINC01197180">
    <property type="protein sequence ID" value="SVE14531.1"/>
    <property type="molecule type" value="Genomic_DNA"/>
</dbReference>
<sequence length="181" mass="19750">MSSIKICGITLMEDAIAAADCGASAIGFIFYSKSPRYISPEKAKEIVMKVGSRVSFVGVFVDKPLDYVHAISDTVGLDFIQLHGNEPPEYCDLIKLPVLKAFRVNENFDSDVINQYKVHAFLFDTYRKGVAGGTGKVFNWRLISDLETNTPIIISGGLNIDNIIDSIKAVSPNSIDINSGV</sequence>
<feature type="domain" description="N-(5'phosphoribosyl) anthranilate isomerase (PRAI)" evidence="7">
    <location>
        <begin position="4"/>
        <end position="181"/>
    </location>
</feature>
<proteinExistence type="inferred from homology"/>
<dbReference type="GO" id="GO:0004640">
    <property type="term" value="F:phosphoribosylanthranilate isomerase activity"/>
    <property type="evidence" value="ECO:0007669"/>
    <property type="project" value="UniProtKB-EC"/>
</dbReference>
<reference evidence="8" key="1">
    <citation type="submission" date="2018-05" db="EMBL/GenBank/DDBJ databases">
        <authorList>
            <person name="Lanie J.A."/>
            <person name="Ng W.-L."/>
            <person name="Kazmierczak K.M."/>
            <person name="Andrzejewski T.M."/>
            <person name="Davidsen T.M."/>
            <person name="Wayne K.J."/>
            <person name="Tettelin H."/>
            <person name="Glass J.I."/>
            <person name="Rusch D."/>
            <person name="Podicherti R."/>
            <person name="Tsui H.-C.T."/>
            <person name="Winkler M.E."/>
        </authorList>
    </citation>
    <scope>NUCLEOTIDE SEQUENCE</scope>
</reference>
<dbReference type="InterPro" id="IPR044643">
    <property type="entry name" value="TrpF_fam"/>
</dbReference>
<keyword evidence="3" id="KW-0028">Amino-acid biosynthesis</keyword>
<organism evidence="8">
    <name type="scientific">marine metagenome</name>
    <dbReference type="NCBI Taxonomy" id="408172"/>
    <lineage>
        <taxon>unclassified sequences</taxon>
        <taxon>metagenomes</taxon>
        <taxon>ecological metagenomes</taxon>
    </lineage>
</organism>
<dbReference type="HAMAP" id="MF_00135">
    <property type="entry name" value="PRAI"/>
    <property type="match status" value="1"/>
</dbReference>
<dbReference type="EC" id="5.3.1.24" evidence="2"/>
<dbReference type="SUPFAM" id="SSF51366">
    <property type="entry name" value="Ribulose-phoshate binding barrel"/>
    <property type="match status" value="1"/>
</dbReference>
<dbReference type="InterPro" id="IPR001240">
    <property type="entry name" value="PRAI_dom"/>
</dbReference>
<dbReference type="UniPathway" id="UPA00035">
    <property type="reaction ID" value="UER00042"/>
</dbReference>
<evidence type="ECO:0000256" key="3">
    <source>
        <dbReference type="ARBA" id="ARBA00022605"/>
    </source>
</evidence>
<dbReference type="InterPro" id="IPR011060">
    <property type="entry name" value="RibuloseP-bd_barrel"/>
</dbReference>
<evidence type="ECO:0000256" key="5">
    <source>
        <dbReference type="ARBA" id="ARBA00023141"/>
    </source>
</evidence>
<accession>A0A383B3R1</accession>
<name>A0A383B3R1_9ZZZZ</name>
<dbReference type="Pfam" id="PF00697">
    <property type="entry name" value="PRAI"/>
    <property type="match status" value="1"/>
</dbReference>
<keyword evidence="5" id="KW-0057">Aromatic amino acid biosynthesis</keyword>
<evidence type="ECO:0000256" key="6">
    <source>
        <dbReference type="ARBA" id="ARBA00023235"/>
    </source>
</evidence>
<dbReference type="PANTHER" id="PTHR42894">
    <property type="entry name" value="N-(5'-PHOSPHORIBOSYL)ANTHRANILATE ISOMERASE"/>
    <property type="match status" value="1"/>
</dbReference>
<feature type="non-terminal residue" evidence="8">
    <location>
        <position position="181"/>
    </location>
</feature>
<dbReference type="GO" id="GO:0000162">
    <property type="term" value="P:L-tryptophan biosynthetic process"/>
    <property type="evidence" value="ECO:0007669"/>
    <property type="project" value="UniProtKB-UniPathway"/>
</dbReference>
<evidence type="ECO:0000256" key="2">
    <source>
        <dbReference type="ARBA" id="ARBA00012572"/>
    </source>
</evidence>
<gene>
    <name evidence="8" type="ORF">METZ01_LOCUS467385</name>
</gene>
<keyword evidence="4" id="KW-0822">Tryptophan biosynthesis</keyword>
<keyword evidence="6" id="KW-0413">Isomerase</keyword>
<dbReference type="AlphaFoldDB" id="A0A383B3R1"/>
<evidence type="ECO:0000313" key="8">
    <source>
        <dbReference type="EMBL" id="SVE14531.1"/>
    </source>
</evidence>
<dbReference type="Gene3D" id="3.20.20.70">
    <property type="entry name" value="Aldolase class I"/>
    <property type="match status" value="1"/>
</dbReference>
<evidence type="ECO:0000256" key="4">
    <source>
        <dbReference type="ARBA" id="ARBA00022822"/>
    </source>
</evidence>
<dbReference type="PANTHER" id="PTHR42894:SF1">
    <property type="entry name" value="N-(5'-PHOSPHORIBOSYL)ANTHRANILATE ISOMERASE"/>
    <property type="match status" value="1"/>
</dbReference>
<dbReference type="CDD" id="cd00405">
    <property type="entry name" value="PRAI"/>
    <property type="match status" value="1"/>
</dbReference>